<dbReference type="AlphaFoldDB" id="A0A438JJX9"/>
<comment type="caution">
    <text evidence="10">The sequence shown here is derived from an EMBL/GenBank/DDBJ whole genome shotgun (WGS) entry which is preliminary data.</text>
</comment>
<keyword evidence="5" id="KW-0040">ANK repeat</keyword>
<evidence type="ECO:0000256" key="7">
    <source>
        <dbReference type="SAM" id="MobiDB-lite"/>
    </source>
</evidence>
<evidence type="ECO:0000256" key="1">
    <source>
        <dbReference type="ARBA" id="ARBA00004141"/>
    </source>
</evidence>
<accession>A0A438JJX9</accession>
<dbReference type="InterPro" id="IPR026961">
    <property type="entry name" value="PGG_dom"/>
</dbReference>
<dbReference type="SUPFAM" id="SSF48403">
    <property type="entry name" value="Ankyrin repeat"/>
    <property type="match status" value="1"/>
</dbReference>
<name>A0A438JJX9_VITVI</name>
<dbReference type="Pfam" id="PF12796">
    <property type="entry name" value="Ank_2"/>
    <property type="match status" value="1"/>
</dbReference>
<evidence type="ECO:0000256" key="3">
    <source>
        <dbReference type="ARBA" id="ARBA00022737"/>
    </source>
</evidence>
<evidence type="ECO:0000256" key="4">
    <source>
        <dbReference type="ARBA" id="ARBA00022989"/>
    </source>
</evidence>
<feature type="transmembrane region" description="Helical" evidence="8">
    <location>
        <begin position="223"/>
        <end position="245"/>
    </location>
</feature>
<sequence length="391" mass="42986">MEGLHFIVQPRLDILRVFERCYANLTLIYIKRTLMASVPSIVKELLQFSPDSGELPSKQEGGNFLHVAARHGKDDIVDFVLKREGLENLINEKDNYGNTPLHLATWHEHPKVVHYLTWDKRVDLNLVNDEGQTALDIAASMMDTLRMRQTLIGMALISARAQRAPKSKVKRSGSANAQPPSESKVPPSGSAGAQPPPESKVPPSSRPKLSDPTETRKDMTNTLLLVSTLVATVTFAAGFTMPGGYNSSNPNAGMATLLMRNMFHVFVICNTIAMHTSILAVITLIWAHLHDTFLFNISIQWGLAFLGLAVIAMSLGFMASVYLAASNLHWLAIVVLIIGIICLVGLLIPYIYSFSQIALLIVSLGTSPIIRFLYWYGHLAPKSNGKISSLC</sequence>
<dbReference type="Pfam" id="PF13962">
    <property type="entry name" value="PGG"/>
    <property type="match status" value="1"/>
</dbReference>
<dbReference type="SMART" id="SM00248">
    <property type="entry name" value="ANK"/>
    <property type="match status" value="2"/>
</dbReference>
<evidence type="ECO:0000313" key="11">
    <source>
        <dbReference type="Proteomes" id="UP000288805"/>
    </source>
</evidence>
<evidence type="ECO:0000256" key="5">
    <source>
        <dbReference type="ARBA" id="ARBA00023043"/>
    </source>
</evidence>
<feature type="transmembrane region" description="Helical" evidence="8">
    <location>
        <begin position="301"/>
        <end position="324"/>
    </location>
</feature>
<dbReference type="Gene3D" id="1.25.40.20">
    <property type="entry name" value="Ankyrin repeat-containing domain"/>
    <property type="match status" value="1"/>
</dbReference>
<reference evidence="10 11" key="1">
    <citation type="journal article" date="2018" name="PLoS Genet.">
        <title>Population sequencing reveals clonal diversity and ancestral inbreeding in the grapevine cultivar Chardonnay.</title>
        <authorList>
            <person name="Roach M.J."/>
            <person name="Johnson D.L."/>
            <person name="Bohlmann J."/>
            <person name="van Vuuren H.J."/>
            <person name="Jones S.J."/>
            <person name="Pretorius I.S."/>
            <person name="Schmidt S.A."/>
            <person name="Borneman A.R."/>
        </authorList>
    </citation>
    <scope>NUCLEOTIDE SEQUENCE [LARGE SCALE GENOMIC DNA]</scope>
    <source>
        <strain evidence="11">cv. Chardonnay</strain>
        <tissue evidence="10">Leaf</tissue>
    </source>
</reference>
<proteinExistence type="predicted"/>
<keyword evidence="3" id="KW-0677">Repeat</keyword>
<feature type="domain" description="PGG" evidence="9">
    <location>
        <begin position="215"/>
        <end position="323"/>
    </location>
</feature>
<gene>
    <name evidence="10" type="primary">VvCHDp000427_8</name>
    <name evidence="10" type="ORF">CK203_015217</name>
</gene>
<feature type="region of interest" description="Disordered" evidence="7">
    <location>
        <begin position="162"/>
        <end position="216"/>
    </location>
</feature>
<dbReference type="PANTHER" id="PTHR24186:SF46">
    <property type="entry name" value="PROTEIN ACCELERATED CELL DEATH 6-LIKE"/>
    <property type="match status" value="1"/>
</dbReference>
<dbReference type="PANTHER" id="PTHR24186">
    <property type="entry name" value="PROTEIN PHOSPHATASE 1 REGULATORY SUBUNIT"/>
    <property type="match status" value="1"/>
</dbReference>
<dbReference type="GO" id="GO:0016020">
    <property type="term" value="C:membrane"/>
    <property type="evidence" value="ECO:0007669"/>
    <property type="project" value="UniProtKB-SubCell"/>
</dbReference>
<keyword evidence="4 8" id="KW-1133">Transmembrane helix</keyword>
<dbReference type="InterPro" id="IPR002110">
    <property type="entry name" value="Ankyrin_rpt"/>
</dbReference>
<organism evidence="10 11">
    <name type="scientific">Vitis vinifera</name>
    <name type="common">Grape</name>
    <dbReference type="NCBI Taxonomy" id="29760"/>
    <lineage>
        <taxon>Eukaryota</taxon>
        <taxon>Viridiplantae</taxon>
        <taxon>Streptophyta</taxon>
        <taxon>Embryophyta</taxon>
        <taxon>Tracheophyta</taxon>
        <taxon>Spermatophyta</taxon>
        <taxon>Magnoliopsida</taxon>
        <taxon>eudicotyledons</taxon>
        <taxon>Gunneridae</taxon>
        <taxon>Pentapetalae</taxon>
        <taxon>rosids</taxon>
        <taxon>Vitales</taxon>
        <taxon>Vitaceae</taxon>
        <taxon>Viteae</taxon>
        <taxon>Vitis</taxon>
    </lineage>
</organism>
<keyword evidence="6 8" id="KW-0472">Membrane</keyword>
<protein>
    <submittedName>
        <fullName evidence="10">Ankyrin repeat-containing protein</fullName>
    </submittedName>
</protein>
<evidence type="ECO:0000256" key="2">
    <source>
        <dbReference type="ARBA" id="ARBA00022692"/>
    </source>
</evidence>
<dbReference type="EMBL" id="QGNW01000038">
    <property type="protein sequence ID" value="RVX09254.1"/>
    <property type="molecule type" value="Genomic_DNA"/>
</dbReference>
<feature type="transmembrane region" description="Helical" evidence="8">
    <location>
        <begin position="357"/>
        <end position="376"/>
    </location>
</feature>
<dbReference type="Proteomes" id="UP000288805">
    <property type="component" value="Unassembled WGS sequence"/>
</dbReference>
<feature type="transmembrane region" description="Helical" evidence="8">
    <location>
        <begin position="265"/>
        <end position="289"/>
    </location>
</feature>
<feature type="transmembrane region" description="Helical" evidence="8">
    <location>
        <begin position="330"/>
        <end position="350"/>
    </location>
</feature>
<evidence type="ECO:0000256" key="8">
    <source>
        <dbReference type="SAM" id="Phobius"/>
    </source>
</evidence>
<evidence type="ECO:0000259" key="9">
    <source>
        <dbReference type="Pfam" id="PF13962"/>
    </source>
</evidence>
<keyword evidence="2 8" id="KW-0812">Transmembrane</keyword>
<dbReference type="InterPro" id="IPR036770">
    <property type="entry name" value="Ankyrin_rpt-contain_sf"/>
</dbReference>
<evidence type="ECO:0000313" key="10">
    <source>
        <dbReference type="EMBL" id="RVX09254.1"/>
    </source>
</evidence>
<comment type="subcellular location">
    <subcellularLocation>
        <location evidence="1">Membrane</location>
        <topology evidence="1">Multi-pass membrane protein</topology>
    </subcellularLocation>
</comment>
<evidence type="ECO:0000256" key="6">
    <source>
        <dbReference type="ARBA" id="ARBA00023136"/>
    </source>
</evidence>